<dbReference type="AlphaFoldDB" id="A0A8J2FPS1"/>
<keyword evidence="2" id="KW-1185">Reference proteome</keyword>
<accession>A0A8J2FPS1</accession>
<organism evidence="1 2">
    <name type="scientific">Candidatus Methylacidithermus pantelleriae</name>
    <dbReference type="NCBI Taxonomy" id="2744239"/>
    <lineage>
        <taxon>Bacteria</taxon>
        <taxon>Pseudomonadati</taxon>
        <taxon>Verrucomicrobiota</taxon>
        <taxon>Methylacidiphilae</taxon>
        <taxon>Methylacidiphilales</taxon>
        <taxon>Methylacidiphilaceae</taxon>
        <taxon>Candidatus Methylacidithermus</taxon>
    </lineage>
</organism>
<comment type="caution">
    <text evidence="1">The sequence shown here is derived from an EMBL/GenBank/DDBJ whole genome shotgun (WGS) entry which is preliminary data.</text>
</comment>
<evidence type="ECO:0000313" key="2">
    <source>
        <dbReference type="Proteomes" id="UP000663859"/>
    </source>
</evidence>
<reference evidence="1" key="1">
    <citation type="submission" date="2021-02" db="EMBL/GenBank/DDBJ databases">
        <authorList>
            <person name="Cremers G."/>
            <person name="Picone N."/>
        </authorList>
    </citation>
    <scope>NUCLEOTIDE SEQUENCE</scope>
    <source>
        <strain evidence="1">PQ17</strain>
    </source>
</reference>
<evidence type="ECO:0000313" key="1">
    <source>
        <dbReference type="EMBL" id="CAF0704631.1"/>
    </source>
</evidence>
<protein>
    <submittedName>
        <fullName evidence="1">Uncharacterized protein</fullName>
    </submittedName>
</protein>
<name>A0A8J2FPS1_9BACT</name>
<gene>
    <name evidence="1" type="ORF">MPNT_70102</name>
</gene>
<dbReference type="Proteomes" id="UP000663859">
    <property type="component" value="Unassembled WGS sequence"/>
</dbReference>
<dbReference type="EMBL" id="CAJNOB010000067">
    <property type="protein sequence ID" value="CAF0704631.1"/>
    <property type="molecule type" value="Genomic_DNA"/>
</dbReference>
<sequence>MLAFMHWFINKLSLPLDILLPNQVGIGVQEAQGVLATLTSDYRSFLLSLLMPCPRRRF</sequence>
<proteinExistence type="predicted"/>